<proteinExistence type="predicted"/>
<reference evidence="2 3" key="1">
    <citation type="submission" date="2024-02" db="EMBL/GenBank/DDBJ databases">
        <title>de novo genome assembly of Solanum bulbocastanum strain 11H21.</title>
        <authorList>
            <person name="Hosaka A.J."/>
        </authorList>
    </citation>
    <scope>NUCLEOTIDE SEQUENCE [LARGE SCALE GENOMIC DNA]</scope>
    <source>
        <tissue evidence="2">Young leaves</tissue>
    </source>
</reference>
<evidence type="ECO:0000256" key="1">
    <source>
        <dbReference type="SAM" id="MobiDB-lite"/>
    </source>
</evidence>
<keyword evidence="3" id="KW-1185">Reference proteome</keyword>
<sequence length="126" mass="14411">MFKEDGNTNSQYQQYQNKEITTSQLMKNGRLRRGKLIGQFKIPWTNQNLLRKHCSSNRLITQDQPNNEEGAENQNSKNKDTMETQINNKSTTDIMLGMRTLTLTISKNGSLAAWEPAGASEYLEKI</sequence>
<feature type="region of interest" description="Disordered" evidence="1">
    <location>
        <begin position="58"/>
        <end position="91"/>
    </location>
</feature>
<dbReference type="Proteomes" id="UP001371456">
    <property type="component" value="Unassembled WGS sequence"/>
</dbReference>
<feature type="compositionally biased region" description="Polar residues" evidence="1">
    <location>
        <begin position="58"/>
        <end position="76"/>
    </location>
</feature>
<protein>
    <submittedName>
        <fullName evidence="2">Uncharacterized protein</fullName>
    </submittedName>
</protein>
<evidence type="ECO:0000313" key="2">
    <source>
        <dbReference type="EMBL" id="KAK6803298.1"/>
    </source>
</evidence>
<dbReference type="AlphaFoldDB" id="A0AAN8U8V0"/>
<name>A0AAN8U8V0_SOLBU</name>
<gene>
    <name evidence="2" type="ORF">RDI58_001082</name>
</gene>
<organism evidence="2 3">
    <name type="scientific">Solanum bulbocastanum</name>
    <name type="common">Wild potato</name>
    <dbReference type="NCBI Taxonomy" id="147425"/>
    <lineage>
        <taxon>Eukaryota</taxon>
        <taxon>Viridiplantae</taxon>
        <taxon>Streptophyta</taxon>
        <taxon>Embryophyta</taxon>
        <taxon>Tracheophyta</taxon>
        <taxon>Spermatophyta</taxon>
        <taxon>Magnoliopsida</taxon>
        <taxon>eudicotyledons</taxon>
        <taxon>Gunneridae</taxon>
        <taxon>Pentapetalae</taxon>
        <taxon>asterids</taxon>
        <taxon>lamiids</taxon>
        <taxon>Solanales</taxon>
        <taxon>Solanaceae</taxon>
        <taxon>Solanoideae</taxon>
        <taxon>Solaneae</taxon>
        <taxon>Solanum</taxon>
    </lineage>
</organism>
<accession>A0AAN8U8V0</accession>
<evidence type="ECO:0000313" key="3">
    <source>
        <dbReference type="Proteomes" id="UP001371456"/>
    </source>
</evidence>
<dbReference type="EMBL" id="JBANQN010000001">
    <property type="protein sequence ID" value="KAK6803298.1"/>
    <property type="molecule type" value="Genomic_DNA"/>
</dbReference>
<comment type="caution">
    <text evidence="2">The sequence shown here is derived from an EMBL/GenBank/DDBJ whole genome shotgun (WGS) entry which is preliminary data.</text>
</comment>